<dbReference type="InterPro" id="IPR036388">
    <property type="entry name" value="WH-like_DNA-bd_sf"/>
</dbReference>
<dbReference type="Proteomes" id="UP000678374">
    <property type="component" value="Unassembled WGS sequence"/>
</dbReference>
<dbReference type="InterPro" id="IPR016032">
    <property type="entry name" value="Sig_transdc_resp-reg_C-effctor"/>
</dbReference>
<dbReference type="InterPro" id="IPR036693">
    <property type="entry name" value="TF_LuxR_autoind-bd_dom_sf"/>
</dbReference>
<proteinExistence type="predicted"/>
<dbReference type="Gene3D" id="3.30.450.80">
    <property type="entry name" value="Transcription factor LuxR-like, autoinducer-binding domain"/>
    <property type="match status" value="1"/>
</dbReference>
<dbReference type="InterPro" id="IPR000792">
    <property type="entry name" value="Tscrpt_reg_LuxR_C"/>
</dbReference>
<name>A0A940YQ26_9BURK</name>
<keyword evidence="1" id="KW-0805">Transcription regulation</keyword>
<dbReference type="PROSITE" id="PS50043">
    <property type="entry name" value="HTH_LUXR_2"/>
    <property type="match status" value="1"/>
</dbReference>
<dbReference type="Pfam" id="PF00196">
    <property type="entry name" value="GerE"/>
    <property type="match status" value="1"/>
</dbReference>
<dbReference type="GO" id="GO:0006355">
    <property type="term" value="P:regulation of DNA-templated transcription"/>
    <property type="evidence" value="ECO:0007669"/>
    <property type="project" value="InterPro"/>
</dbReference>
<dbReference type="GO" id="GO:0003677">
    <property type="term" value="F:DNA binding"/>
    <property type="evidence" value="ECO:0007669"/>
    <property type="project" value="UniProtKB-KW"/>
</dbReference>
<evidence type="ECO:0000256" key="2">
    <source>
        <dbReference type="ARBA" id="ARBA00023125"/>
    </source>
</evidence>
<reference evidence="5" key="1">
    <citation type="submission" date="2021-04" db="EMBL/GenBank/DDBJ databases">
        <title>The genome sequence of Ideonella sp. 4Y11.</title>
        <authorList>
            <person name="Liu Y."/>
        </authorList>
    </citation>
    <scope>NUCLEOTIDE SEQUENCE</scope>
    <source>
        <strain evidence="5">4Y11</strain>
    </source>
</reference>
<dbReference type="Pfam" id="PF03472">
    <property type="entry name" value="Autoind_bind"/>
    <property type="match status" value="1"/>
</dbReference>
<dbReference type="Gene3D" id="1.10.10.10">
    <property type="entry name" value="Winged helix-like DNA-binding domain superfamily/Winged helix DNA-binding domain"/>
    <property type="match status" value="1"/>
</dbReference>
<dbReference type="PRINTS" id="PR00038">
    <property type="entry name" value="HTHLUXR"/>
</dbReference>
<keyword evidence="2" id="KW-0238">DNA-binding</keyword>
<evidence type="ECO:0000256" key="3">
    <source>
        <dbReference type="ARBA" id="ARBA00023163"/>
    </source>
</evidence>
<protein>
    <submittedName>
        <fullName evidence="5">Autoinducer binding domain-containing protein</fullName>
    </submittedName>
</protein>
<organism evidence="5 6">
    <name type="scientific">Ideonella aquatica</name>
    <dbReference type="NCBI Taxonomy" id="2824119"/>
    <lineage>
        <taxon>Bacteria</taxon>
        <taxon>Pseudomonadati</taxon>
        <taxon>Pseudomonadota</taxon>
        <taxon>Betaproteobacteria</taxon>
        <taxon>Burkholderiales</taxon>
        <taxon>Sphaerotilaceae</taxon>
        <taxon>Ideonella</taxon>
    </lineage>
</organism>
<feature type="domain" description="HTH luxR-type" evidence="4">
    <location>
        <begin position="158"/>
        <end position="222"/>
    </location>
</feature>
<dbReference type="EMBL" id="JAGQDE010000014">
    <property type="protein sequence ID" value="MBQ0960436.1"/>
    <property type="molecule type" value="Genomic_DNA"/>
</dbReference>
<dbReference type="SMART" id="SM00421">
    <property type="entry name" value="HTH_LUXR"/>
    <property type="match status" value="1"/>
</dbReference>
<dbReference type="AlphaFoldDB" id="A0A940YQ26"/>
<keyword evidence="3" id="KW-0804">Transcription</keyword>
<dbReference type="SUPFAM" id="SSF46894">
    <property type="entry name" value="C-terminal effector domain of the bipartite response regulators"/>
    <property type="match status" value="1"/>
</dbReference>
<evidence type="ECO:0000313" key="5">
    <source>
        <dbReference type="EMBL" id="MBQ0960436.1"/>
    </source>
</evidence>
<evidence type="ECO:0000313" key="6">
    <source>
        <dbReference type="Proteomes" id="UP000678374"/>
    </source>
</evidence>
<dbReference type="SUPFAM" id="SSF75516">
    <property type="entry name" value="Pheromone-binding domain of LuxR-like quorum-sensing transcription factors"/>
    <property type="match status" value="1"/>
</dbReference>
<dbReference type="CDD" id="cd06170">
    <property type="entry name" value="LuxR_C_like"/>
    <property type="match status" value="1"/>
</dbReference>
<dbReference type="RefSeq" id="WP_210803106.1">
    <property type="nucleotide sequence ID" value="NZ_JAGQDE010000014.1"/>
</dbReference>
<keyword evidence="6" id="KW-1185">Reference proteome</keyword>
<comment type="caution">
    <text evidence="5">The sequence shown here is derived from an EMBL/GenBank/DDBJ whole genome shotgun (WGS) entry which is preliminary data.</text>
</comment>
<dbReference type="InterPro" id="IPR005143">
    <property type="entry name" value="TF_LuxR_autoind-bd_dom"/>
</dbReference>
<sequence length="230" mass="25608">MSARNFDRVGDEDELFAAVLQCANALDFRFATLSFSVHRGTSAEYYELNNLPPAFVLAQKPDSWQRDPVLRHMKRSSLPLLWGRKTYEQAGAIDLYEEQEPWGIAGGAALALHLPKRRRLFVGFDGSERAWRSQPGRVCAELVSVANACFPHVLRLAPARMRSRLNERERTVMERLSAGLSLQDTAAALGLSRRTVLAHVKAVSARLGLSTAQTIHDAQRILVDEEGVLS</sequence>
<accession>A0A940YQ26</accession>
<gene>
    <name evidence="5" type="ORF">KAK06_15900</name>
</gene>
<evidence type="ECO:0000259" key="4">
    <source>
        <dbReference type="PROSITE" id="PS50043"/>
    </source>
</evidence>
<evidence type="ECO:0000256" key="1">
    <source>
        <dbReference type="ARBA" id="ARBA00023015"/>
    </source>
</evidence>